<evidence type="ECO:0000313" key="3">
    <source>
        <dbReference type="EMBL" id="MBO0516085.1"/>
    </source>
</evidence>
<reference evidence="3" key="1">
    <citation type="submission" date="2021-03" db="EMBL/GenBank/DDBJ databases">
        <title>Streptomyces poriferae sp. nov., a novel marine sponge-derived Actinobacteria species with anti-MRSA activity.</title>
        <authorList>
            <person name="Sandoval-Powers M."/>
            <person name="Kralova S."/>
            <person name="Nguyen G.-S."/>
            <person name="Fawwal D."/>
            <person name="Degnes K."/>
            <person name="Klinkenberg G."/>
            <person name="Sletta H."/>
            <person name="Wentzel A."/>
            <person name="Liles M.R."/>
        </authorList>
    </citation>
    <scope>NUCLEOTIDE SEQUENCE</scope>
    <source>
        <strain evidence="3">DSM 41794</strain>
    </source>
</reference>
<dbReference type="Gene3D" id="2.160.20.10">
    <property type="entry name" value="Single-stranded right-handed beta-helix, Pectin lyase-like"/>
    <property type="match status" value="1"/>
</dbReference>
<dbReference type="AlphaFoldDB" id="A0A939FBN4"/>
<dbReference type="SMART" id="SM00710">
    <property type="entry name" value="PbH1"/>
    <property type="match status" value="6"/>
</dbReference>
<dbReference type="SUPFAM" id="SSF51126">
    <property type="entry name" value="Pectin lyase-like"/>
    <property type="match status" value="1"/>
</dbReference>
<accession>A0A939FBN4</accession>
<dbReference type="InterPro" id="IPR011050">
    <property type="entry name" value="Pectin_lyase_fold/virulence"/>
</dbReference>
<name>A0A939FBN4_9ACTN</name>
<dbReference type="InterPro" id="IPR012334">
    <property type="entry name" value="Pectin_lyas_fold"/>
</dbReference>
<proteinExistence type="predicted"/>
<keyword evidence="1" id="KW-0732">Signal</keyword>
<protein>
    <submittedName>
        <fullName evidence="3">Right-handed parallel beta-helix repeat-containing protein</fullName>
    </submittedName>
</protein>
<dbReference type="EMBL" id="JAFLRJ010000355">
    <property type="protein sequence ID" value="MBO0516085.1"/>
    <property type="molecule type" value="Genomic_DNA"/>
</dbReference>
<feature type="domain" description="Right handed beta helix" evidence="2">
    <location>
        <begin position="247"/>
        <end position="348"/>
    </location>
</feature>
<evidence type="ECO:0000256" key="1">
    <source>
        <dbReference type="SAM" id="SignalP"/>
    </source>
</evidence>
<feature type="signal peptide" evidence="1">
    <location>
        <begin position="1"/>
        <end position="27"/>
    </location>
</feature>
<dbReference type="Pfam" id="PF13229">
    <property type="entry name" value="Beta_helix"/>
    <property type="match status" value="1"/>
</dbReference>
<organism evidence="3 4">
    <name type="scientific">Streptomyces beijiangensis</name>
    <dbReference type="NCBI Taxonomy" id="163361"/>
    <lineage>
        <taxon>Bacteria</taxon>
        <taxon>Bacillati</taxon>
        <taxon>Actinomycetota</taxon>
        <taxon>Actinomycetes</taxon>
        <taxon>Kitasatosporales</taxon>
        <taxon>Streptomycetaceae</taxon>
        <taxon>Streptomyces</taxon>
    </lineage>
</organism>
<dbReference type="InterPro" id="IPR006626">
    <property type="entry name" value="PbH1"/>
</dbReference>
<dbReference type="Proteomes" id="UP000664167">
    <property type="component" value="Unassembled WGS sequence"/>
</dbReference>
<feature type="chain" id="PRO_5038885597" evidence="1">
    <location>
        <begin position="28"/>
        <end position="513"/>
    </location>
</feature>
<evidence type="ECO:0000313" key="4">
    <source>
        <dbReference type="Proteomes" id="UP000664167"/>
    </source>
</evidence>
<comment type="caution">
    <text evidence="3">The sequence shown here is derived from an EMBL/GenBank/DDBJ whole genome shotgun (WGS) entry which is preliminary data.</text>
</comment>
<keyword evidence="4" id="KW-1185">Reference proteome</keyword>
<sequence length="513" mass="54474">MRRHHTALAAAALTALAATALATPALATPAQAAHRPGAAFYVDCAATTAGDGSHRHPWTALADANAHTFGPGDRLLFRRGSTCTGTLTPQGAGTADAPVTISDYGSRSAPRAVLDGAGAHDVVLLSNTEHYRVSGLEITDSAAPGTERNAIRLRLTDYGTAHGFELDHLYIHDVRGGDYKTLTGSSAIHIAVEGKTTASSYDGLDIHHNLIENVDREGIYFKSTFSKRDLVGNQQDPNAFPGAWTPSTHVRVSYNTLKSIGGDGMKLDTTAGARVDHNRVDGFQLRSPSANAGIWTFNTDDTTVEHNEVSGGGNTHDGMSFDADGASQRTVFQYNYSHDNKGGFLLVCPYSGAKTVDTVARYNVSRNDGERLLQNCWGPILNTQVYNNTFYNKEDIPKNLVQDDNSSPATTVHEQHITNNLFVSEGTGGYGFTNATPGLAFDHNAFYGITMTRPNPGGITTDPLLRSDFRLGAGSPALAAGAVVDNNGGKDYFGHPLKPGAPDIGAYAGRGIK</sequence>
<dbReference type="InterPro" id="IPR039448">
    <property type="entry name" value="Beta_helix"/>
</dbReference>
<dbReference type="RefSeq" id="WP_206967509.1">
    <property type="nucleotide sequence ID" value="NZ_BAAAJJ010000002.1"/>
</dbReference>
<evidence type="ECO:0000259" key="2">
    <source>
        <dbReference type="Pfam" id="PF13229"/>
    </source>
</evidence>
<gene>
    <name evidence="3" type="ORF">J0695_30580</name>
</gene>